<gene>
    <name evidence="2" type="ORF">MNBD_GAMMA17-295</name>
</gene>
<keyword evidence="1" id="KW-0812">Transmembrane</keyword>
<evidence type="ECO:0000313" key="2">
    <source>
        <dbReference type="EMBL" id="VAW86795.1"/>
    </source>
</evidence>
<accession>A0A3B0Z0G4</accession>
<feature type="transmembrane region" description="Helical" evidence="1">
    <location>
        <begin position="99"/>
        <end position="122"/>
    </location>
</feature>
<reference evidence="2" key="1">
    <citation type="submission" date="2018-06" db="EMBL/GenBank/DDBJ databases">
        <authorList>
            <person name="Zhirakovskaya E."/>
        </authorList>
    </citation>
    <scope>NUCLEOTIDE SEQUENCE</scope>
</reference>
<feature type="transmembrane region" description="Helical" evidence="1">
    <location>
        <begin position="161"/>
        <end position="182"/>
    </location>
</feature>
<dbReference type="PANTHER" id="PTHR34980:SF3">
    <property type="entry name" value="BLR8105 PROTEIN"/>
    <property type="match status" value="1"/>
</dbReference>
<name>A0A3B0Z0G4_9ZZZZ</name>
<dbReference type="GO" id="GO:0005886">
    <property type="term" value="C:plasma membrane"/>
    <property type="evidence" value="ECO:0007669"/>
    <property type="project" value="TreeGrafter"/>
</dbReference>
<feature type="transmembrane region" description="Helical" evidence="1">
    <location>
        <begin position="202"/>
        <end position="225"/>
    </location>
</feature>
<proteinExistence type="predicted"/>
<organism evidence="2">
    <name type="scientific">hydrothermal vent metagenome</name>
    <dbReference type="NCBI Taxonomy" id="652676"/>
    <lineage>
        <taxon>unclassified sequences</taxon>
        <taxon>metagenomes</taxon>
        <taxon>ecological metagenomes</taxon>
    </lineage>
</organism>
<keyword evidence="1" id="KW-0472">Membrane</keyword>
<dbReference type="Gene3D" id="3.30.700.10">
    <property type="entry name" value="Glycoprotein, Type 4 Pilin"/>
    <property type="match status" value="1"/>
</dbReference>
<dbReference type="Pfam" id="PF05656">
    <property type="entry name" value="DUF805"/>
    <property type="match status" value="1"/>
</dbReference>
<feature type="transmembrane region" description="Helical" evidence="1">
    <location>
        <begin position="128"/>
        <end position="149"/>
    </location>
</feature>
<keyword evidence="1" id="KW-1133">Transmembrane helix</keyword>
<protein>
    <recommendedName>
        <fullName evidence="3">DUF805 domain-containing protein</fullName>
    </recommendedName>
</protein>
<dbReference type="PANTHER" id="PTHR34980">
    <property type="entry name" value="INNER MEMBRANE PROTEIN-RELATED-RELATED"/>
    <property type="match status" value="1"/>
</dbReference>
<evidence type="ECO:0008006" key="3">
    <source>
        <dbReference type="Google" id="ProtNLM"/>
    </source>
</evidence>
<evidence type="ECO:0000256" key="1">
    <source>
        <dbReference type="SAM" id="Phobius"/>
    </source>
</evidence>
<dbReference type="AlphaFoldDB" id="A0A3B0Z0G4"/>
<sequence>MNTHLEPQIRHSGVTNLANRPTITYDSLLAVANLDVQSAALRINRGAPNNVEEVVLESNVSQEDSPFAPPKASLKTGEEEAYDVGTIFTLKGRFGRVDYIVYSIGMTLIVSLLSGLLAMLLMPVSPQIAGFGNLVMMIPVMVLSVVFMIRRLHDMNWRGWWVFTVFIPLLNIIPVFMLMFMRGTDGENRYGLPRPPPSTFKIVIALILPAVFIVGILAAIAIPAYQDYLLRAQGG</sequence>
<dbReference type="EMBL" id="UOFQ01000053">
    <property type="protein sequence ID" value="VAW86795.1"/>
    <property type="molecule type" value="Genomic_DNA"/>
</dbReference>
<dbReference type="InterPro" id="IPR008523">
    <property type="entry name" value="DUF805"/>
</dbReference>